<gene>
    <name evidence="1" type="ORF">EDB81DRAFT_190445</name>
</gene>
<accession>A0A9P9FR80</accession>
<dbReference type="EMBL" id="JAGMUV010000002">
    <property type="protein sequence ID" value="KAH7171116.1"/>
    <property type="molecule type" value="Genomic_DNA"/>
</dbReference>
<evidence type="ECO:0000313" key="2">
    <source>
        <dbReference type="Proteomes" id="UP000738349"/>
    </source>
</evidence>
<name>A0A9P9FR80_9HYPO</name>
<dbReference type="AlphaFoldDB" id="A0A9P9FR80"/>
<organism evidence="1 2">
    <name type="scientific">Dactylonectria macrodidyma</name>
    <dbReference type="NCBI Taxonomy" id="307937"/>
    <lineage>
        <taxon>Eukaryota</taxon>
        <taxon>Fungi</taxon>
        <taxon>Dikarya</taxon>
        <taxon>Ascomycota</taxon>
        <taxon>Pezizomycotina</taxon>
        <taxon>Sordariomycetes</taxon>
        <taxon>Hypocreomycetidae</taxon>
        <taxon>Hypocreales</taxon>
        <taxon>Nectriaceae</taxon>
        <taxon>Dactylonectria</taxon>
    </lineage>
</organism>
<evidence type="ECO:0000313" key="1">
    <source>
        <dbReference type="EMBL" id="KAH7171116.1"/>
    </source>
</evidence>
<sequence length="239" mass="27323">MVMRMEEGQICFSSFSLNYLACKNREIGRVQGHSLYRYSYLSPMSKLLQCLFDNKANLRTFSSLVTFKWCWLDRQSIRIKLVGCLSSRDRNAGKLPRTLMRLRWAEVETALRIHHGRHLRQRLQVPSITSLPLEGLGVNLCLFGKSSLRSWKDKRQLDKNRASCGVSRRRFSLWGGLDVFYDEVAFSRGGIGLQEVVLPELRTPQPSGTESTRAVQPCLLNDHTARTGLTLNWGLSRCA</sequence>
<protein>
    <submittedName>
        <fullName evidence="1">Uncharacterized protein</fullName>
    </submittedName>
</protein>
<dbReference type="Proteomes" id="UP000738349">
    <property type="component" value="Unassembled WGS sequence"/>
</dbReference>
<proteinExistence type="predicted"/>
<comment type="caution">
    <text evidence="1">The sequence shown here is derived from an EMBL/GenBank/DDBJ whole genome shotgun (WGS) entry which is preliminary data.</text>
</comment>
<reference evidence="1" key="1">
    <citation type="journal article" date="2021" name="Nat. Commun.">
        <title>Genetic determinants of endophytism in the Arabidopsis root mycobiome.</title>
        <authorList>
            <person name="Mesny F."/>
            <person name="Miyauchi S."/>
            <person name="Thiergart T."/>
            <person name="Pickel B."/>
            <person name="Atanasova L."/>
            <person name="Karlsson M."/>
            <person name="Huettel B."/>
            <person name="Barry K.W."/>
            <person name="Haridas S."/>
            <person name="Chen C."/>
            <person name="Bauer D."/>
            <person name="Andreopoulos W."/>
            <person name="Pangilinan J."/>
            <person name="LaButti K."/>
            <person name="Riley R."/>
            <person name="Lipzen A."/>
            <person name="Clum A."/>
            <person name="Drula E."/>
            <person name="Henrissat B."/>
            <person name="Kohler A."/>
            <person name="Grigoriev I.V."/>
            <person name="Martin F.M."/>
            <person name="Hacquard S."/>
        </authorList>
    </citation>
    <scope>NUCLEOTIDE SEQUENCE</scope>
    <source>
        <strain evidence="1">MPI-CAGE-AT-0147</strain>
    </source>
</reference>
<keyword evidence="2" id="KW-1185">Reference proteome</keyword>